<dbReference type="GO" id="GO:0003993">
    <property type="term" value="F:acid phosphatase activity"/>
    <property type="evidence" value="ECO:0007669"/>
    <property type="project" value="InterPro"/>
</dbReference>
<evidence type="ECO:0000313" key="4">
    <source>
        <dbReference type="EMBL" id="KAF3974059.1"/>
    </source>
</evidence>
<feature type="signal peptide" evidence="2">
    <location>
        <begin position="1"/>
        <end position="23"/>
    </location>
</feature>
<feature type="chain" id="PRO_5035288693" description="Purple acid phosphatase N-terminal domain-containing protein" evidence="2">
    <location>
        <begin position="24"/>
        <end position="233"/>
    </location>
</feature>
<evidence type="ECO:0000313" key="5">
    <source>
        <dbReference type="Proteomes" id="UP000737018"/>
    </source>
</evidence>
<keyword evidence="5" id="KW-1185">Reference proteome</keyword>
<accession>A0A8J4RUH9</accession>
<dbReference type="PANTHER" id="PTHR22953:SF96">
    <property type="entry name" value="PURPLE ACID PHOSPHATASE 15"/>
    <property type="match status" value="1"/>
</dbReference>
<feature type="domain" description="Purple acid phosphatase N-terminal" evidence="3">
    <location>
        <begin position="68"/>
        <end position="180"/>
    </location>
</feature>
<name>A0A8J4RUH9_9ROSI</name>
<dbReference type="Pfam" id="PF16656">
    <property type="entry name" value="Pur_ac_phosph_N"/>
    <property type="match status" value="1"/>
</dbReference>
<evidence type="ECO:0000259" key="3">
    <source>
        <dbReference type="Pfam" id="PF16656"/>
    </source>
</evidence>
<dbReference type="PANTHER" id="PTHR22953">
    <property type="entry name" value="ACID PHOSPHATASE RELATED"/>
    <property type="match status" value="1"/>
</dbReference>
<organism evidence="4 5">
    <name type="scientific">Castanea mollissima</name>
    <name type="common">Chinese chestnut</name>
    <dbReference type="NCBI Taxonomy" id="60419"/>
    <lineage>
        <taxon>Eukaryota</taxon>
        <taxon>Viridiplantae</taxon>
        <taxon>Streptophyta</taxon>
        <taxon>Embryophyta</taxon>
        <taxon>Tracheophyta</taxon>
        <taxon>Spermatophyta</taxon>
        <taxon>Magnoliopsida</taxon>
        <taxon>eudicotyledons</taxon>
        <taxon>Gunneridae</taxon>
        <taxon>Pentapetalae</taxon>
        <taxon>rosids</taxon>
        <taxon>fabids</taxon>
        <taxon>Fagales</taxon>
        <taxon>Fagaceae</taxon>
        <taxon>Castanea</taxon>
    </lineage>
</organism>
<sequence length="233" mass="25865">MVFPLRLFCAVAIAGFIFVDGGGVNIPSTLDGPFKPVTVPFDESLRGNAVDLPDSDPRVKRRVKGFEPEQISISLSAHYDSVWISWITGESQIGYNIKPLDPKTVASVVRYGKIRQPLTHEATGNSLVYNQLYPFEGLQNYTSGIIHHVRLTGLNPNTLYYYRCGDPSRQAWSKVDSFKTMPVSGPRNYPDRIAVVGDLGLTYNTTTTISHLIIPYMRRISLVGITGEGLCRI</sequence>
<reference evidence="4" key="1">
    <citation type="submission" date="2020-03" db="EMBL/GenBank/DDBJ databases">
        <title>Castanea mollissima Vanexum genome sequencing.</title>
        <authorList>
            <person name="Staton M."/>
        </authorList>
    </citation>
    <scope>NUCLEOTIDE SEQUENCE</scope>
    <source>
        <tissue evidence="4">Leaf</tissue>
    </source>
</reference>
<evidence type="ECO:0000256" key="2">
    <source>
        <dbReference type="SAM" id="SignalP"/>
    </source>
</evidence>
<evidence type="ECO:0000256" key="1">
    <source>
        <dbReference type="ARBA" id="ARBA00022729"/>
    </source>
</evidence>
<dbReference type="Proteomes" id="UP000737018">
    <property type="component" value="Unassembled WGS sequence"/>
</dbReference>
<dbReference type="GO" id="GO:0046872">
    <property type="term" value="F:metal ion binding"/>
    <property type="evidence" value="ECO:0007669"/>
    <property type="project" value="InterPro"/>
</dbReference>
<dbReference type="OrthoDB" id="45007at2759"/>
<comment type="caution">
    <text evidence="4">The sequence shown here is derived from an EMBL/GenBank/DDBJ whole genome shotgun (WGS) entry which is preliminary data.</text>
</comment>
<dbReference type="InterPro" id="IPR039331">
    <property type="entry name" value="PAPs-like"/>
</dbReference>
<gene>
    <name evidence="4" type="ORF">CMV_002571</name>
</gene>
<proteinExistence type="predicted"/>
<dbReference type="Gene3D" id="2.60.40.380">
    <property type="entry name" value="Purple acid phosphatase-like, N-terminal"/>
    <property type="match status" value="1"/>
</dbReference>
<keyword evidence="1 2" id="KW-0732">Signal</keyword>
<protein>
    <recommendedName>
        <fullName evidence="3">Purple acid phosphatase N-terminal domain-containing protein</fullName>
    </recommendedName>
</protein>
<dbReference type="InterPro" id="IPR015914">
    <property type="entry name" value="PAPs_N"/>
</dbReference>
<dbReference type="EMBL" id="JRKL02000186">
    <property type="protein sequence ID" value="KAF3974059.1"/>
    <property type="molecule type" value="Genomic_DNA"/>
</dbReference>
<dbReference type="SUPFAM" id="SSF49363">
    <property type="entry name" value="Purple acid phosphatase, N-terminal domain"/>
    <property type="match status" value="1"/>
</dbReference>
<dbReference type="AlphaFoldDB" id="A0A8J4RUH9"/>
<dbReference type="InterPro" id="IPR008963">
    <property type="entry name" value="Purple_acid_Pase-like_N"/>
</dbReference>